<proteinExistence type="inferred from homology"/>
<dbReference type="SUPFAM" id="SSF46785">
    <property type="entry name" value="Winged helix' DNA-binding domain"/>
    <property type="match status" value="1"/>
</dbReference>
<dbReference type="GO" id="GO:0005829">
    <property type="term" value="C:cytosol"/>
    <property type="evidence" value="ECO:0007669"/>
    <property type="project" value="TreeGrafter"/>
</dbReference>
<dbReference type="Gene3D" id="1.10.10.10">
    <property type="entry name" value="Winged helix-like DNA-binding domain superfamily/Winged helix DNA-binding domain"/>
    <property type="match status" value="1"/>
</dbReference>
<dbReference type="Proteomes" id="UP000526307">
    <property type="component" value="Unassembled WGS sequence"/>
</dbReference>
<dbReference type="GO" id="GO:0003700">
    <property type="term" value="F:DNA-binding transcription factor activity"/>
    <property type="evidence" value="ECO:0007669"/>
    <property type="project" value="InterPro"/>
</dbReference>
<protein>
    <submittedName>
        <fullName evidence="6">LysR family transcriptional regulator</fullName>
    </submittedName>
</protein>
<dbReference type="PANTHER" id="PTHR30419">
    <property type="entry name" value="HTH-TYPE TRANSCRIPTIONAL REGULATOR YBHD"/>
    <property type="match status" value="1"/>
</dbReference>
<dbReference type="Pfam" id="PF00126">
    <property type="entry name" value="HTH_1"/>
    <property type="match status" value="1"/>
</dbReference>
<name>A0A7Y9B125_9FIRM</name>
<reference evidence="6 7" key="1">
    <citation type="submission" date="2020-06" db="EMBL/GenBank/DDBJ databases">
        <title>Mogibacterium timidum strain W9173 genomic sequence.</title>
        <authorList>
            <person name="Wade W.G."/>
            <person name="Johnston C.D."/>
            <person name="Chen T."/>
            <person name="Dewhirst F.E."/>
        </authorList>
    </citation>
    <scope>NUCLEOTIDE SEQUENCE [LARGE SCALE GENOMIC DNA]</scope>
    <source>
        <strain evidence="6 7">W9173</strain>
    </source>
</reference>
<keyword evidence="4" id="KW-0804">Transcription</keyword>
<evidence type="ECO:0000256" key="2">
    <source>
        <dbReference type="ARBA" id="ARBA00023015"/>
    </source>
</evidence>
<dbReference type="InterPro" id="IPR036390">
    <property type="entry name" value="WH_DNA-bd_sf"/>
</dbReference>
<evidence type="ECO:0000313" key="7">
    <source>
        <dbReference type="Proteomes" id="UP000526307"/>
    </source>
</evidence>
<dbReference type="PROSITE" id="PS50931">
    <property type="entry name" value="HTH_LYSR"/>
    <property type="match status" value="1"/>
</dbReference>
<dbReference type="PANTHER" id="PTHR30419:SF28">
    <property type="entry name" value="HTH-TYPE TRANSCRIPTIONAL REGULATOR BSDA"/>
    <property type="match status" value="1"/>
</dbReference>
<dbReference type="InterPro" id="IPR005119">
    <property type="entry name" value="LysR_subst-bd"/>
</dbReference>
<evidence type="ECO:0000256" key="1">
    <source>
        <dbReference type="ARBA" id="ARBA00009437"/>
    </source>
</evidence>
<gene>
    <name evidence="6" type="ORF">HW270_06535</name>
</gene>
<dbReference type="SUPFAM" id="SSF53850">
    <property type="entry name" value="Periplasmic binding protein-like II"/>
    <property type="match status" value="1"/>
</dbReference>
<dbReference type="CDD" id="cd05466">
    <property type="entry name" value="PBP2_LTTR_substrate"/>
    <property type="match status" value="1"/>
</dbReference>
<dbReference type="GO" id="GO:0003677">
    <property type="term" value="F:DNA binding"/>
    <property type="evidence" value="ECO:0007669"/>
    <property type="project" value="UniProtKB-KW"/>
</dbReference>
<keyword evidence="3" id="KW-0238">DNA-binding</keyword>
<organism evidence="6 7">
    <name type="scientific">Mogibacterium timidum</name>
    <dbReference type="NCBI Taxonomy" id="35519"/>
    <lineage>
        <taxon>Bacteria</taxon>
        <taxon>Bacillati</taxon>
        <taxon>Bacillota</taxon>
        <taxon>Clostridia</taxon>
        <taxon>Peptostreptococcales</taxon>
        <taxon>Anaerovoracaceae</taxon>
        <taxon>Mogibacterium</taxon>
    </lineage>
</organism>
<evidence type="ECO:0000256" key="4">
    <source>
        <dbReference type="ARBA" id="ARBA00023163"/>
    </source>
</evidence>
<comment type="caution">
    <text evidence="6">The sequence shown here is derived from an EMBL/GenBank/DDBJ whole genome shotgun (WGS) entry which is preliminary data.</text>
</comment>
<dbReference type="EMBL" id="JABXYR010000002">
    <property type="protein sequence ID" value="NWO23718.1"/>
    <property type="molecule type" value="Genomic_DNA"/>
</dbReference>
<sequence>MDIKKCKVFVITAETKQISRTAKLTGYTQSAVSHMLKSLEKEAGIQLFKRDRYGVHLTSLGSDFLFYVKRFLAENERLEQFIYDLHGLEVGSIRLGTYTSVSTTVLPEIIKSFREAHPNVDITVKEGGSDEMEKWISEYEVDLAFCSRRSTFTFEFIHLVNDPIVAVLPPDYHIHDSTTSFPVNEFNGKPFILSEEGVDYDINRLLEKTKTQPNVVLSARDDATILSMVEQGIGLAVLPELSCKGRPGKYITMPLEPQCSRDLGVGIKNLNNATPITRSFIYAVQSYFENTEE</sequence>
<dbReference type="InterPro" id="IPR050950">
    <property type="entry name" value="HTH-type_LysR_regulators"/>
</dbReference>
<dbReference type="AlphaFoldDB" id="A0A7Y9B125"/>
<feature type="domain" description="HTH lysR-type" evidence="5">
    <location>
        <begin position="1"/>
        <end position="58"/>
    </location>
</feature>
<evidence type="ECO:0000313" key="6">
    <source>
        <dbReference type="EMBL" id="NWO23718.1"/>
    </source>
</evidence>
<dbReference type="InterPro" id="IPR036388">
    <property type="entry name" value="WH-like_DNA-bd_sf"/>
</dbReference>
<keyword evidence="7" id="KW-1185">Reference proteome</keyword>
<evidence type="ECO:0000259" key="5">
    <source>
        <dbReference type="PROSITE" id="PS50931"/>
    </source>
</evidence>
<comment type="similarity">
    <text evidence="1">Belongs to the LysR transcriptional regulatory family.</text>
</comment>
<evidence type="ECO:0000256" key="3">
    <source>
        <dbReference type="ARBA" id="ARBA00023125"/>
    </source>
</evidence>
<dbReference type="Gene3D" id="3.40.190.290">
    <property type="match status" value="1"/>
</dbReference>
<accession>A0A7Y9B125</accession>
<dbReference type="RefSeq" id="WP_178978688.1">
    <property type="nucleotide sequence ID" value="NZ_JABXYR010000002.1"/>
</dbReference>
<keyword evidence="2" id="KW-0805">Transcription regulation</keyword>
<dbReference type="InterPro" id="IPR000847">
    <property type="entry name" value="LysR_HTH_N"/>
</dbReference>
<dbReference type="Pfam" id="PF03466">
    <property type="entry name" value="LysR_substrate"/>
    <property type="match status" value="1"/>
</dbReference>